<name>X0H3N5_FUSOX</name>
<dbReference type="EMBL" id="KK033421">
    <property type="protein sequence ID" value="EXL66621.1"/>
    <property type="molecule type" value="Genomic_DNA"/>
</dbReference>
<organism evidence="1">
    <name type="scientific">Fusarium oxysporum f. sp. conglutinans race 2 54008</name>
    <dbReference type="NCBI Taxonomy" id="1089457"/>
    <lineage>
        <taxon>Eukaryota</taxon>
        <taxon>Fungi</taxon>
        <taxon>Dikarya</taxon>
        <taxon>Ascomycota</taxon>
        <taxon>Pezizomycotina</taxon>
        <taxon>Sordariomycetes</taxon>
        <taxon>Hypocreomycetidae</taxon>
        <taxon>Hypocreales</taxon>
        <taxon>Nectriaceae</taxon>
        <taxon>Fusarium</taxon>
        <taxon>Fusarium oxysporum species complex</taxon>
    </lineage>
</organism>
<reference evidence="1" key="1">
    <citation type="submission" date="2011-11" db="EMBL/GenBank/DDBJ databases">
        <title>The Genome Sequence of Fusarium oxysporum PHW808.</title>
        <authorList>
            <consortium name="The Broad Institute Genome Sequencing Platform"/>
            <person name="Ma L.-J."/>
            <person name="Gale L.R."/>
            <person name="Schwartz D.C."/>
            <person name="Zhou S."/>
            <person name="Corby-Kistler H."/>
            <person name="Young S.K."/>
            <person name="Zeng Q."/>
            <person name="Gargeya S."/>
            <person name="Fitzgerald M."/>
            <person name="Haas B."/>
            <person name="Abouelleil A."/>
            <person name="Alvarado L."/>
            <person name="Arachchi H.M."/>
            <person name="Berlin A."/>
            <person name="Brown A."/>
            <person name="Chapman S.B."/>
            <person name="Chen Z."/>
            <person name="Dunbar C."/>
            <person name="Freedman E."/>
            <person name="Gearin G."/>
            <person name="Goldberg J."/>
            <person name="Griggs A."/>
            <person name="Gujja S."/>
            <person name="Heiman D."/>
            <person name="Howarth C."/>
            <person name="Larson L."/>
            <person name="Lui A."/>
            <person name="MacDonald P.J.P."/>
            <person name="Montmayeur A."/>
            <person name="Murphy C."/>
            <person name="Neiman D."/>
            <person name="Pearson M."/>
            <person name="Priest M."/>
            <person name="Roberts A."/>
            <person name="Saif S."/>
            <person name="Shea T."/>
            <person name="Shenoy N."/>
            <person name="Sisk P."/>
            <person name="Stolte C."/>
            <person name="Sykes S."/>
            <person name="Wortman J."/>
            <person name="Nusbaum C."/>
            <person name="Birren B."/>
        </authorList>
    </citation>
    <scope>NUCLEOTIDE SEQUENCE [LARGE SCALE GENOMIC DNA]</scope>
    <source>
        <strain evidence="1">54008</strain>
    </source>
</reference>
<dbReference type="HOGENOM" id="CLU_3207697_0_0_1"/>
<reference evidence="1" key="2">
    <citation type="submission" date="2014-03" db="EMBL/GenBank/DDBJ databases">
        <title>The Genome Annotation of Fusarium oxysporum PHW808.</title>
        <authorList>
            <consortium name="The Broad Institute Genomics Platform"/>
            <person name="Ma L.-J."/>
            <person name="Corby-Kistler H."/>
            <person name="Broz K."/>
            <person name="Gale L.R."/>
            <person name="Jonkers W."/>
            <person name="O'Donnell K."/>
            <person name="Ploetz R."/>
            <person name="Steinberg C."/>
            <person name="Schwartz D.C."/>
            <person name="VanEtten H."/>
            <person name="Zhou S."/>
            <person name="Young S.K."/>
            <person name="Zeng Q."/>
            <person name="Gargeya S."/>
            <person name="Fitzgerald M."/>
            <person name="Abouelleil A."/>
            <person name="Alvarado L."/>
            <person name="Chapman S.B."/>
            <person name="Gainer-Dewar J."/>
            <person name="Goldberg J."/>
            <person name="Griggs A."/>
            <person name="Gujja S."/>
            <person name="Hansen M."/>
            <person name="Howarth C."/>
            <person name="Imamovic A."/>
            <person name="Ireland A."/>
            <person name="Larimer J."/>
            <person name="McCowan C."/>
            <person name="Murphy C."/>
            <person name="Pearson M."/>
            <person name="Poon T.W."/>
            <person name="Priest M."/>
            <person name="Roberts A."/>
            <person name="Saif S."/>
            <person name="Shea T."/>
            <person name="Sykes S."/>
            <person name="Wortman J."/>
            <person name="Nusbaum C."/>
            <person name="Birren B."/>
        </authorList>
    </citation>
    <scope>NUCLEOTIDE SEQUENCE</scope>
    <source>
        <strain evidence="1">54008</strain>
    </source>
</reference>
<dbReference type="GO" id="GO:0004674">
    <property type="term" value="F:protein serine/threonine kinase activity"/>
    <property type="evidence" value="ECO:0007669"/>
    <property type="project" value="UniProtKB-KW"/>
</dbReference>
<dbReference type="AlphaFoldDB" id="X0H3N5"/>
<dbReference type="Proteomes" id="UP000030676">
    <property type="component" value="Unassembled WGS sequence"/>
</dbReference>
<keyword evidence="1" id="KW-0723">Serine/threonine-protein kinase</keyword>
<keyword evidence="1" id="KW-0418">Kinase</keyword>
<gene>
    <name evidence="1" type="ORF">FOPG_17227</name>
</gene>
<accession>X0H3N5</accession>
<proteinExistence type="predicted"/>
<evidence type="ECO:0000313" key="1">
    <source>
        <dbReference type="EMBL" id="EXL66621.1"/>
    </source>
</evidence>
<sequence>MEQYCESINSAVILLQIQQRESMSSSKSTRAMTEKYATTLKQMSI</sequence>
<keyword evidence="1" id="KW-0808">Transferase</keyword>
<protein>
    <submittedName>
        <fullName evidence="1">Serine/threonine protein kinase</fullName>
    </submittedName>
</protein>